<proteinExistence type="predicted"/>
<protein>
    <submittedName>
        <fullName evidence="5">Carbon monoxide dehydrogenase</fullName>
    </submittedName>
</protein>
<sequence length="287" mass="30793">MKAADFIYHAAGSIDEAVGFLAEHEGGARILAGGQSLMPMLNMRLWRPSALIDINGLAGLDRVQPNGEETVVGAMVRYVTLERSTLVAERLPLLARMVRFVGDRQVRNRGTIGGSLVQGDPTGEMPLGCLVLGARVRVAGRGGLREIPMTAFYSGPYAAALEADELLTEVVFPKHPRHFAFRELCRRHNDFAVLSVAATGNLSSDGRWRDIRLGLGGLNDTPVLAAEAAACLEGSPLTDRDISAAGEAALAVIDPSSDIRASAEYRRHLAPIYVRRALQDLRASAQG</sequence>
<dbReference type="Gene3D" id="3.30.465.10">
    <property type="match status" value="1"/>
</dbReference>
<gene>
    <name evidence="5" type="ORF">FRZ61_46350</name>
</gene>
<evidence type="ECO:0000313" key="6">
    <source>
        <dbReference type="Proteomes" id="UP000325797"/>
    </source>
</evidence>
<dbReference type="Pfam" id="PF03450">
    <property type="entry name" value="CO_deh_flav_C"/>
    <property type="match status" value="1"/>
</dbReference>
<dbReference type="InterPro" id="IPR051312">
    <property type="entry name" value="Diverse_Substr_Oxidored"/>
</dbReference>
<dbReference type="InterPro" id="IPR016166">
    <property type="entry name" value="FAD-bd_PCMH"/>
</dbReference>
<dbReference type="PANTHER" id="PTHR42659:SF2">
    <property type="entry name" value="XANTHINE DEHYDROGENASE SUBUNIT C-RELATED"/>
    <property type="match status" value="1"/>
</dbReference>
<dbReference type="InterPro" id="IPR036318">
    <property type="entry name" value="FAD-bd_PCMH-like_sf"/>
</dbReference>
<dbReference type="GO" id="GO:0016491">
    <property type="term" value="F:oxidoreductase activity"/>
    <property type="evidence" value="ECO:0007669"/>
    <property type="project" value="UniProtKB-KW"/>
</dbReference>
<dbReference type="SMART" id="SM01092">
    <property type="entry name" value="CO_deh_flav_C"/>
    <property type="match status" value="1"/>
</dbReference>
<keyword evidence="6" id="KW-1185">Reference proteome</keyword>
<dbReference type="OrthoDB" id="9793944at2"/>
<accession>A0A5J6N5L0</accession>
<dbReference type="PANTHER" id="PTHR42659">
    <property type="entry name" value="XANTHINE DEHYDROGENASE SUBUNIT C-RELATED"/>
    <property type="match status" value="1"/>
</dbReference>
<evidence type="ECO:0000256" key="1">
    <source>
        <dbReference type="ARBA" id="ARBA00022630"/>
    </source>
</evidence>
<evidence type="ECO:0000256" key="2">
    <source>
        <dbReference type="ARBA" id="ARBA00022827"/>
    </source>
</evidence>
<evidence type="ECO:0000259" key="4">
    <source>
        <dbReference type="PROSITE" id="PS51387"/>
    </source>
</evidence>
<organism evidence="5 6">
    <name type="scientific">Hypericibacter adhaerens</name>
    <dbReference type="NCBI Taxonomy" id="2602016"/>
    <lineage>
        <taxon>Bacteria</taxon>
        <taxon>Pseudomonadati</taxon>
        <taxon>Pseudomonadota</taxon>
        <taxon>Alphaproteobacteria</taxon>
        <taxon>Rhodospirillales</taxon>
        <taxon>Dongiaceae</taxon>
        <taxon>Hypericibacter</taxon>
    </lineage>
</organism>
<evidence type="ECO:0000256" key="3">
    <source>
        <dbReference type="ARBA" id="ARBA00023002"/>
    </source>
</evidence>
<dbReference type="InterPro" id="IPR016169">
    <property type="entry name" value="FAD-bd_PCMH_sub2"/>
</dbReference>
<dbReference type="InterPro" id="IPR005107">
    <property type="entry name" value="CO_DH_flav_C"/>
</dbReference>
<dbReference type="InterPro" id="IPR016167">
    <property type="entry name" value="FAD-bd_PCMH_sub1"/>
</dbReference>
<dbReference type="AlphaFoldDB" id="A0A5J6N5L0"/>
<dbReference type="InterPro" id="IPR036683">
    <property type="entry name" value="CO_DH_flav_C_dom_sf"/>
</dbReference>
<keyword evidence="3" id="KW-0560">Oxidoreductase</keyword>
<dbReference type="SUPFAM" id="SSF55447">
    <property type="entry name" value="CO dehydrogenase flavoprotein C-terminal domain-like"/>
    <property type="match status" value="1"/>
</dbReference>
<name>A0A5J6N5L0_9PROT</name>
<keyword evidence="2" id="KW-0274">FAD</keyword>
<dbReference type="Gene3D" id="3.30.390.50">
    <property type="entry name" value="CO dehydrogenase flavoprotein, C-terminal domain"/>
    <property type="match status" value="1"/>
</dbReference>
<dbReference type="Proteomes" id="UP000325797">
    <property type="component" value="Chromosome"/>
</dbReference>
<dbReference type="GO" id="GO:0071949">
    <property type="term" value="F:FAD binding"/>
    <property type="evidence" value="ECO:0007669"/>
    <property type="project" value="InterPro"/>
</dbReference>
<dbReference type="Pfam" id="PF00941">
    <property type="entry name" value="FAD_binding_5"/>
    <property type="match status" value="1"/>
</dbReference>
<dbReference type="Gene3D" id="3.30.43.10">
    <property type="entry name" value="Uridine Diphospho-n-acetylenolpyruvylglucosamine Reductase, domain 2"/>
    <property type="match status" value="1"/>
</dbReference>
<dbReference type="KEGG" id="hadh:FRZ61_46350"/>
<dbReference type="InterPro" id="IPR002346">
    <property type="entry name" value="Mopterin_DH_FAD-bd"/>
</dbReference>
<dbReference type="RefSeq" id="WP_151119949.1">
    <property type="nucleotide sequence ID" value="NZ_CP042582.1"/>
</dbReference>
<dbReference type="PROSITE" id="PS51387">
    <property type="entry name" value="FAD_PCMH"/>
    <property type="match status" value="1"/>
</dbReference>
<keyword evidence="1" id="KW-0285">Flavoprotein</keyword>
<feature type="domain" description="FAD-binding PCMH-type" evidence="4">
    <location>
        <begin position="1"/>
        <end position="177"/>
    </location>
</feature>
<dbReference type="EMBL" id="CP042582">
    <property type="protein sequence ID" value="QEX24694.1"/>
    <property type="molecule type" value="Genomic_DNA"/>
</dbReference>
<evidence type="ECO:0000313" key="5">
    <source>
        <dbReference type="EMBL" id="QEX24694.1"/>
    </source>
</evidence>
<reference evidence="5 6" key="1">
    <citation type="submission" date="2019-08" db="EMBL/GenBank/DDBJ databases">
        <title>Hyperibacter terrae gen. nov., sp. nov. and Hyperibacter viscosus sp. nov., two new members in the family Rhodospirillaceae isolated from the rhizosphere of Hypericum perforatum.</title>
        <authorList>
            <person name="Noviana Z."/>
        </authorList>
    </citation>
    <scope>NUCLEOTIDE SEQUENCE [LARGE SCALE GENOMIC DNA]</scope>
    <source>
        <strain evidence="5 6">R5959</strain>
    </source>
</reference>
<dbReference type="SUPFAM" id="SSF56176">
    <property type="entry name" value="FAD-binding/transporter-associated domain-like"/>
    <property type="match status" value="1"/>
</dbReference>